<dbReference type="RefSeq" id="XP_018232386.1">
    <property type="nucleotide sequence ID" value="XM_018397880.1"/>
</dbReference>
<feature type="region of interest" description="Disordered" evidence="1">
    <location>
        <begin position="110"/>
        <end position="130"/>
    </location>
</feature>
<sequence length="147" mass="16033">MGVAEGISGISSVSRNGLVVAGGDRGTSASRSDARLDKCDLLSAISNGPVAARLSNHFNLLEKRALVPLESNLKNFASFIEGHKVSLWGAVNTWFVLARGRKEHSKQISNVQWGGKHHGQTKNCHQGQGDKDRLQFESRDLCQLLRQ</sequence>
<reference evidence="2" key="2">
    <citation type="journal article" date="2010" name="Nature">
        <title>Comparative genomics reveals mobile pathogenicity chromosomes in Fusarium.</title>
        <authorList>
            <person name="Ma L.J."/>
            <person name="van der Does H.C."/>
            <person name="Borkovich K.A."/>
            <person name="Coleman J.J."/>
            <person name="Daboussi M.J."/>
            <person name="Di Pietro A."/>
            <person name="Dufresne M."/>
            <person name="Freitag M."/>
            <person name="Grabherr M."/>
            <person name="Henrissat B."/>
            <person name="Houterman P.M."/>
            <person name="Kang S."/>
            <person name="Shim W.B."/>
            <person name="Woloshuk C."/>
            <person name="Xie X."/>
            <person name="Xu J.R."/>
            <person name="Antoniw J."/>
            <person name="Baker S.E."/>
            <person name="Bluhm B.H."/>
            <person name="Breakspear A."/>
            <person name="Brown D.W."/>
            <person name="Butchko R.A."/>
            <person name="Chapman S."/>
            <person name="Coulson R."/>
            <person name="Coutinho P.M."/>
            <person name="Danchin E.G."/>
            <person name="Diener A."/>
            <person name="Gale L.R."/>
            <person name="Gardiner D.M."/>
            <person name="Goff S."/>
            <person name="Hammond-Kosack K.E."/>
            <person name="Hilburn K."/>
            <person name="Hua-Van A."/>
            <person name="Jonkers W."/>
            <person name="Kazan K."/>
            <person name="Kodira C.D."/>
            <person name="Koehrsen M."/>
            <person name="Kumar L."/>
            <person name="Lee Y.H."/>
            <person name="Li L."/>
            <person name="Manners J.M."/>
            <person name="Miranda-Saavedra D."/>
            <person name="Mukherjee M."/>
            <person name="Park G."/>
            <person name="Park J."/>
            <person name="Park S.Y."/>
            <person name="Proctor R.H."/>
            <person name="Regev A."/>
            <person name="Ruiz-Roldan M.C."/>
            <person name="Sain D."/>
            <person name="Sakthikumar S."/>
            <person name="Sykes S."/>
            <person name="Schwartz D.C."/>
            <person name="Turgeon B.G."/>
            <person name="Wapinski I."/>
            <person name="Yoder O."/>
            <person name="Young S."/>
            <person name="Zeng Q."/>
            <person name="Zhou S."/>
            <person name="Galagan J."/>
            <person name="Cuomo C.A."/>
            <person name="Kistler H.C."/>
            <person name="Rep M."/>
        </authorList>
    </citation>
    <scope>NUCLEOTIDE SEQUENCE [LARGE SCALE GENOMIC DNA]</scope>
    <source>
        <strain evidence="2">4287</strain>
    </source>
</reference>
<dbReference type="EMBL" id="DS231696">
    <property type="protein sequence ID" value="KNA94340.1"/>
    <property type="molecule type" value="Genomic_DNA"/>
</dbReference>
<name>A0A0J9U8A8_FUSO4</name>
<evidence type="ECO:0000256" key="1">
    <source>
        <dbReference type="SAM" id="MobiDB-lite"/>
    </source>
</evidence>
<evidence type="ECO:0000313" key="3">
    <source>
        <dbReference type="Proteomes" id="UP000009097"/>
    </source>
</evidence>
<evidence type="ECO:0000313" key="2">
    <source>
        <dbReference type="EMBL" id="KNA94340.1"/>
    </source>
</evidence>
<proteinExistence type="predicted"/>
<dbReference type="VEuPathDB" id="FungiDB:FOXG_17877"/>
<dbReference type="AlphaFoldDB" id="A0A0J9U8A8"/>
<gene>
    <name evidence="2" type="ORF">FOXG_17877</name>
</gene>
<dbReference type="Proteomes" id="UP000009097">
    <property type="component" value="Unassembled WGS sequence"/>
</dbReference>
<dbReference type="KEGG" id="fox:FOXG_17877"/>
<reference evidence="2" key="1">
    <citation type="submission" date="2007-04" db="EMBL/GenBank/DDBJ databases">
        <authorList>
            <consortium name="The Broad Institute Genome Sequencing Platform"/>
            <person name="Birren B."/>
            <person name="Lander E."/>
            <person name="Galagan J."/>
            <person name="Nusbaum C."/>
            <person name="Devon K."/>
            <person name="Ma L.-J."/>
            <person name="Jaffe D."/>
            <person name="Butler J."/>
            <person name="Alvarez P."/>
            <person name="Gnerre S."/>
            <person name="Grabherr M."/>
            <person name="Kleber M."/>
            <person name="Mauceli E."/>
            <person name="Brockman W."/>
            <person name="MacCallum I.A."/>
            <person name="Young S."/>
            <person name="LaButti K."/>
            <person name="DeCaprio D."/>
            <person name="Crawford M."/>
            <person name="Koehrsen M."/>
            <person name="Engels R."/>
            <person name="Montgomery P."/>
            <person name="Pearson M."/>
            <person name="Howarth C."/>
            <person name="Larson L."/>
            <person name="White J."/>
            <person name="O'Leary S."/>
            <person name="Kodira C."/>
            <person name="Zeng Q."/>
            <person name="Yandava C."/>
            <person name="Alvarado L."/>
            <person name="Kistler C."/>
            <person name="Shim W.-B."/>
            <person name="Kang S."/>
            <person name="Woloshuk C."/>
        </authorList>
    </citation>
    <scope>NUCLEOTIDE SEQUENCE</scope>
    <source>
        <strain evidence="2">4287</strain>
    </source>
</reference>
<accession>A0A0J9U8A8</accession>
<protein>
    <submittedName>
        <fullName evidence="2">Uncharacterized protein</fullName>
    </submittedName>
</protein>
<organism evidence="2 3">
    <name type="scientific">Fusarium oxysporum f. sp. lycopersici (strain 4287 / CBS 123668 / FGSC 9935 / NRRL 34936)</name>
    <name type="common">Fusarium vascular wilt of tomato</name>
    <dbReference type="NCBI Taxonomy" id="426428"/>
    <lineage>
        <taxon>Eukaryota</taxon>
        <taxon>Fungi</taxon>
        <taxon>Dikarya</taxon>
        <taxon>Ascomycota</taxon>
        <taxon>Pezizomycotina</taxon>
        <taxon>Sordariomycetes</taxon>
        <taxon>Hypocreomycetidae</taxon>
        <taxon>Hypocreales</taxon>
        <taxon>Nectriaceae</taxon>
        <taxon>Fusarium</taxon>
        <taxon>Fusarium oxysporum species complex</taxon>
    </lineage>
</organism>
<dbReference type="GeneID" id="28958583"/>